<accession>A0ABQ2CQK1</accession>
<dbReference type="PANTHER" id="PTHR30037:SF4">
    <property type="entry name" value="DNA-3-METHYLADENINE GLYCOSYLASE I"/>
    <property type="match status" value="1"/>
</dbReference>
<dbReference type="GO" id="GO:0016798">
    <property type="term" value="F:hydrolase activity, acting on glycosyl bonds"/>
    <property type="evidence" value="ECO:0007669"/>
    <property type="project" value="UniProtKB-KW"/>
</dbReference>
<reference evidence="2" key="1">
    <citation type="journal article" date="2019" name="Int. J. Syst. Evol. Microbiol.">
        <title>The Global Catalogue of Microorganisms (GCM) 10K type strain sequencing project: providing services to taxonomists for standard genome sequencing and annotation.</title>
        <authorList>
            <consortium name="The Broad Institute Genomics Platform"/>
            <consortium name="The Broad Institute Genome Sequencing Center for Infectious Disease"/>
            <person name="Wu L."/>
            <person name="Ma J."/>
        </authorList>
    </citation>
    <scope>NUCLEOTIDE SEQUENCE [LARGE SCALE GENOMIC DNA]</scope>
    <source>
        <strain evidence="2">JCM 11590</strain>
    </source>
</reference>
<gene>
    <name evidence="1" type="primary">tag</name>
    <name evidence="1" type="ORF">GCM10009083_20120</name>
</gene>
<dbReference type="NCBIfam" id="TIGR00624">
    <property type="entry name" value="tag"/>
    <property type="match status" value="1"/>
</dbReference>
<dbReference type="Proteomes" id="UP000633263">
    <property type="component" value="Unassembled WGS sequence"/>
</dbReference>
<dbReference type="PANTHER" id="PTHR30037">
    <property type="entry name" value="DNA-3-METHYLADENINE GLYCOSYLASE 1"/>
    <property type="match status" value="1"/>
</dbReference>
<dbReference type="InterPro" id="IPR005019">
    <property type="entry name" value="Adenine_glyco"/>
</dbReference>
<dbReference type="EMBL" id="BMNN01000004">
    <property type="protein sequence ID" value="GGJ03331.1"/>
    <property type="molecule type" value="Genomic_DNA"/>
</dbReference>
<keyword evidence="1" id="KW-0326">Glycosidase</keyword>
<protein>
    <submittedName>
        <fullName evidence="1">DNA-3-methyladenine glycosidase I</fullName>
    </submittedName>
</protein>
<comment type="caution">
    <text evidence="1">The sequence shown here is derived from an EMBL/GenBank/DDBJ whole genome shotgun (WGS) entry which is preliminary data.</text>
</comment>
<proteinExistence type="predicted"/>
<keyword evidence="1" id="KW-0378">Hydrolase</keyword>
<dbReference type="InterPro" id="IPR052891">
    <property type="entry name" value="DNA-3mA_glycosylase"/>
</dbReference>
<organism evidence="1 2">
    <name type="scientific">Halopseudomonas pertucinogena</name>
    <dbReference type="NCBI Taxonomy" id="86175"/>
    <lineage>
        <taxon>Bacteria</taxon>
        <taxon>Pseudomonadati</taxon>
        <taxon>Pseudomonadota</taxon>
        <taxon>Gammaproteobacteria</taxon>
        <taxon>Pseudomonadales</taxon>
        <taxon>Pseudomonadaceae</taxon>
        <taxon>Halopseudomonas</taxon>
    </lineage>
</organism>
<dbReference type="InterPro" id="IPR011257">
    <property type="entry name" value="DNA_glycosylase"/>
</dbReference>
<keyword evidence="2" id="KW-1185">Reference proteome</keyword>
<evidence type="ECO:0000313" key="1">
    <source>
        <dbReference type="EMBL" id="GGJ03331.1"/>
    </source>
</evidence>
<sequence length="201" mass="23316">MNASTTPLVRCQWCSSDPLYRQYHDEEWGVPHRDARHLFEMLILEGVQAGLAWITVLRKREHYREVYRNFDAQFMARQTDEDIERLARDPRIIRNRLKLRAARQNARAWLRLTEREDPVAWLWQFVDGRPRINHFSADAQVPAITDEARAMSRALKQAGFSFVGPTICYAFMQATGMVMDHTQDCFRYAELGGAPAATGSE</sequence>
<dbReference type="Pfam" id="PF03352">
    <property type="entry name" value="Adenine_glyco"/>
    <property type="match status" value="1"/>
</dbReference>
<evidence type="ECO:0000313" key="2">
    <source>
        <dbReference type="Proteomes" id="UP000633263"/>
    </source>
</evidence>
<dbReference type="Gene3D" id="1.10.340.30">
    <property type="entry name" value="Hypothetical protein, domain 2"/>
    <property type="match status" value="1"/>
</dbReference>
<dbReference type="SUPFAM" id="SSF48150">
    <property type="entry name" value="DNA-glycosylase"/>
    <property type="match status" value="1"/>
</dbReference>
<dbReference type="RefSeq" id="WP_188636508.1">
    <property type="nucleotide sequence ID" value="NZ_BMNN01000004.1"/>
</dbReference>
<name>A0ABQ2CQK1_9GAMM</name>
<dbReference type="InterPro" id="IPR004597">
    <property type="entry name" value="Tag"/>
</dbReference>